<evidence type="ECO:0000256" key="5">
    <source>
        <dbReference type="ARBA" id="ARBA00022840"/>
    </source>
</evidence>
<feature type="domain" description="Protein kinase" evidence="7">
    <location>
        <begin position="313"/>
        <end position="683"/>
    </location>
</feature>
<dbReference type="InterPro" id="IPR008271">
    <property type="entry name" value="Ser/Thr_kinase_AS"/>
</dbReference>
<feature type="region of interest" description="Disordered" evidence="6">
    <location>
        <begin position="223"/>
        <end position="243"/>
    </location>
</feature>
<evidence type="ECO:0000313" key="8">
    <source>
        <dbReference type="EMBL" id="TID25801.1"/>
    </source>
</evidence>
<protein>
    <recommendedName>
        <fullName evidence="1">non-specific serine/threonine protein kinase</fullName>
        <ecNumber evidence="1">2.7.11.1</ecNumber>
    </recommendedName>
</protein>
<dbReference type="GO" id="GO:0005524">
    <property type="term" value="F:ATP binding"/>
    <property type="evidence" value="ECO:0007669"/>
    <property type="project" value="UniProtKB-KW"/>
</dbReference>
<feature type="compositionally biased region" description="Acidic residues" evidence="6">
    <location>
        <begin position="163"/>
        <end position="172"/>
    </location>
</feature>
<dbReference type="InterPro" id="IPR011009">
    <property type="entry name" value="Kinase-like_dom_sf"/>
</dbReference>
<feature type="compositionally biased region" description="Basic and acidic residues" evidence="6">
    <location>
        <begin position="143"/>
        <end position="155"/>
    </location>
</feature>
<keyword evidence="5" id="KW-0067">ATP-binding</keyword>
<dbReference type="SUPFAM" id="SSF56112">
    <property type="entry name" value="Protein kinase-like (PK-like)"/>
    <property type="match status" value="1"/>
</dbReference>
<evidence type="ECO:0000256" key="3">
    <source>
        <dbReference type="ARBA" id="ARBA00022741"/>
    </source>
</evidence>
<feature type="compositionally biased region" description="Acidic residues" evidence="6">
    <location>
        <begin position="75"/>
        <end position="97"/>
    </location>
</feature>
<keyword evidence="2" id="KW-0808">Transferase</keyword>
<evidence type="ECO:0000256" key="4">
    <source>
        <dbReference type="ARBA" id="ARBA00022777"/>
    </source>
</evidence>
<evidence type="ECO:0000256" key="1">
    <source>
        <dbReference type="ARBA" id="ARBA00012513"/>
    </source>
</evidence>
<keyword evidence="9" id="KW-1185">Reference proteome</keyword>
<feature type="region of interest" description="Disordered" evidence="6">
    <location>
        <begin position="1"/>
        <end position="29"/>
    </location>
</feature>
<dbReference type="AlphaFoldDB" id="A0A4Z1PJ73"/>
<gene>
    <name evidence="8" type="ORF">E6O75_ATG03664</name>
</gene>
<dbReference type="Pfam" id="PF00069">
    <property type="entry name" value="Pkinase"/>
    <property type="match status" value="1"/>
</dbReference>
<feature type="region of interest" description="Disordered" evidence="6">
    <location>
        <begin position="135"/>
        <end position="195"/>
    </location>
</feature>
<reference evidence="8 9" key="1">
    <citation type="submission" date="2019-04" db="EMBL/GenBank/DDBJ databases">
        <title>High contiguity whole genome sequence and gene annotation resource for two Venturia nashicola isolates.</title>
        <authorList>
            <person name="Prokchorchik M."/>
            <person name="Won K."/>
            <person name="Lee Y."/>
            <person name="Choi E.D."/>
            <person name="Segonzac C."/>
            <person name="Sohn K.H."/>
        </authorList>
    </citation>
    <scope>NUCLEOTIDE SEQUENCE [LARGE SCALE GENOMIC DNA]</scope>
    <source>
        <strain evidence="8 9">PRI2</strain>
    </source>
</reference>
<dbReference type="PROSITE" id="PS50011">
    <property type="entry name" value="PROTEIN_KINASE_DOM"/>
    <property type="match status" value="1"/>
</dbReference>
<sequence>MVGKRPGAAIAAPSQKRRRTIKDDDETDDAITGMTIKDLREYAETHGISLRKLTKKSDIQQAIRTHFAPGAPPSPDDDDDDVEGIEPAEVEEEEGDDREIPTADVKLSRTDIIDIAARHGIDVDGTKKQMVAAIKAHLAAQESPDKESDDGREGQDLVSNAGEEIEDEEPEKDENAASEFARREEAVRERERQVLKREEDYLQSREVAIEERERVIQEKEKEFASRKRTIDEVDPDHAPDVPRPQRRRRIVAELAEELAKDLPRPEVPEFIERKHAYLKRQRNGEDFKIRGKDVKQWYEAETIIDSKADNERWIYKKGVGEGAYGSCSIWVRANDKNITDRVVLKDQIIDEHSLNRLTWTFDGFQEKPMEADLQKRLWERNPRCFIGYRGYSYDKSDHTFRLYTEYARYGNLRGLMDKYASNSKSSFLRKHCIPEPFIWYVGRELVLAAKTMATGFRTEGSTTSDKTDGDKWEEIIHMDIKPHNILMAESDPNPGDEKARIYNWPKIQITDFGVAVELQSQWQNPQDLSGRGTAGYMAPEQYRQIGRDPDEYPIQQFSAKTNIWGIGAVLYDLMNPRTSKSHAQGSDHMGGPILEENSRVEGSRIGYHKDLINIERNLAGREIAEDETKEFTNRSRPAGVKFNNMYSEALVELVTKCLAFRPGDRVGLEEMEEIIEDNLDEWYNPSIGGHEWTGVDNLDFESAILKLRGRQKGDEFAIGSSRTGVVEEA</sequence>
<feature type="compositionally biased region" description="Basic and acidic residues" evidence="6">
    <location>
        <begin position="180"/>
        <end position="195"/>
    </location>
</feature>
<evidence type="ECO:0000256" key="2">
    <source>
        <dbReference type="ARBA" id="ARBA00022679"/>
    </source>
</evidence>
<dbReference type="InterPro" id="IPR000719">
    <property type="entry name" value="Prot_kinase_dom"/>
</dbReference>
<dbReference type="EMBL" id="SNSC02000003">
    <property type="protein sequence ID" value="TID25801.1"/>
    <property type="molecule type" value="Genomic_DNA"/>
</dbReference>
<dbReference type="GO" id="GO:0004674">
    <property type="term" value="F:protein serine/threonine kinase activity"/>
    <property type="evidence" value="ECO:0007669"/>
    <property type="project" value="UniProtKB-EC"/>
</dbReference>
<organism evidence="8 9">
    <name type="scientific">Venturia nashicola</name>
    <dbReference type="NCBI Taxonomy" id="86259"/>
    <lineage>
        <taxon>Eukaryota</taxon>
        <taxon>Fungi</taxon>
        <taxon>Dikarya</taxon>
        <taxon>Ascomycota</taxon>
        <taxon>Pezizomycotina</taxon>
        <taxon>Dothideomycetes</taxon>
        <taxon>Pleosporomycetidae</taxon>
        <taxon>Venturiales</taxon>
        <taxon>Venturiaceae</taxon>
        <taxon>Venturia</taxon>
    </lineage>
</organism>
<evidence type="ECO:0000313" key="9">
    <source>
        <dbReference type="Proteomes" id="UP000298493"/>
    </source>
</evidence>
<comment type="caution">
    <text evidence="8">The sequence shown here is derived from an EMBL/GenBank/DDBJ whole genome shotgun (WGS) entry which is preliminary data.</text>
</comment>
<dbReference type="Gene3D" id="1.10.510.10">
    <property type="entry name" value="Transferase(Phosphotransferase) domain 1"/>
    <property type="match status" value="1"/>
</dbReference>
<dbReference type="PANTHER" id="PTHR43671">
    <property type="entry name" value="SERINE/THREONINE-PROTEIN KINASE NEK"/>
    <property type="match status" value="1"/>
</dbReference>
<evidence type="ECO:0000256" key="6">
    <source>
        <dbReference type="SAM" id="MobiDB-lite"/>
    </source>
</evidence>
<keyword evidence="3" id="KW-0547">Nucleotide-binding</keyword>
<dbReference type="EC" id="2.7.11.1" evidence="1"/>
<proteinExistence type="predicted"/>
<dbReference type="Proteomes" id="UP000298493">
    <property type="component" value="Unassembled WGS sequence"/>
</dbReference>
<dbReference type="SMART" id="SM00220">
    <property type="entry name" value="S_TKc"/>
    <property type="match status" value="1"/>
</dbReference>
<dbReference type="PROSITE" id="PS00108">
    <property type="entry name" value="PROTEIN_KINASE_ST"/>
    <property type="match status" value="1"/>
</dbReference>
<dbReference type="InterPro" id="IPR050660">
    <property type="entry name" value="NEK_Ser/Thr_kinase"/>
</dbReference>
<feature type="region of interest" description="Disordered" evidence="6">
    <location>
        <begin position="66"/>
        <end position="105"/>
    </location>
</feature>
<keyword evidence="4 8" id="KW-0418">Kinase</keyword>
<accession>A0A4Z1PJ73</accession>
<dbReference type="PANTHER" id="PTHR43671:SF13">
    <property type="entry name" value="SERINE_THREONINE-PROTEIN KINASE NEK2"/>
    <property type="match status" value="1"/>
</dbReference>
<name>A0A4Z1PJ73_9PEZI</name>
<feature type="compositionally biased region" description="Basic and acidic residues" evidence="6">
    <location>
        <begin position="223"/>
        <end position="240"/>
    </location>
</feature>
<evidence type="ECO:0000259" key="7">
    <source>
        <dbReference type="PROSITE" id="PS50011"/>
    </source>
</evidence>